<dbReference type="Gene3D" id="3.90.79.10">
    <property type="entry name" value="Nucleoside Triphosphate Pyrophosphohydrolase"/>
    <property type="match status" value="1"/>
</dbReference>
<dbReference type="Gene3D" id="1.10.10.10">
    <property type="entry name" value="Winged helix-like DNA-binding domain superfamily/Winged helix DNA-binding domain"/>
    <property type="match status" value="1"/>
</dbReference>
<comment type="caution">
    <text evidence="3">The sequence shown here is derived from an EMBL/GenBank/DDBJ whole genome shotgun (WGS) entry which is preliminary data.</text>
</comment>
<sequence>MDIRKFVLTTVLSVHIVMRSEERYLKDYDASRFASPIVTVDNVLFSLDNNELSVLLVKRANHPYQGTWGLPGGFIDMTLDESTRDTALRKLVEKTGVIPPWLEQLETFSGKYRDPRGWSLTTAWFALIARTDCQPHIESVSDAKWLPTHQLTQQTLAFDHGEIITHALNRLRQKTRYSLLPVYCLAEEFTLTQLQEATEIILGQAIQRKSLIRRFEASGMFEDTGKSKATGARKARLYRRKEGVDIHLFSRNLLNDTAE</sequence>
<accession>A0ABX2WBC3</accession>
<dbReference type="Pfam" id="PF00293">
    <property type="entry name" value="NUDIX"/>
    <property type="match status" value="1"/>
</dbReference>
<dbReference type="PANTHER" id="PTHR43736">
    <property type="entry name" value="ADP-RIBOSE PYROPHOSPHATASE"/>
    <property type="match status" value="1"/>
</dbReference>
<dbReference type="InterPro" id="IPR015797">
    <property type="entry name" value="NUDIX_hydrolase-like_dom_sf"/>
</dbReference>
<dbReference type="EMBL" id="LXEQ01000024">
    <property type="protein sequence ID" value="OAT29875.1"/>
    <property type="molecule type" value="Genomic_DNA"/>
</dbReference>
<dbReference type="InterPro" id="IPR054105">
    <property type="entry name" value="WHD_NrtR"/>
</dbReference>
<comment type="cofactor">
    <cofactor evidence="1">
        <name>Mg(2+)</name>
        <dbReference type="ChEBI" id="CHEBI:18420"/>
    </cofactor>
</comment>
<dbReference type="SUPFAM" id="SSF55811">
    <property type="entry name" value="Nudix"/>
    <property type="match status" value="1"/>
</dbReference>
<feature type="domain" description="Nudix hydrolase" evidence="2">
    <location>
        <begin position="30"/>
        <end position="168"/>
    </location>
</feature>
<reference evidence="3 4" key="1">
    <citation type="submission" date="2016-04" db="EMBL/GenBank/DDBJ databases">
        <title>ATOL: Assembling a taxonomically balanced genome-scale reconstruction of the evolutionary history of the Enterobacteriaceae.</title>
        <authorList>
            <person name="Plunkett G.III."/>
            <person name="Neeno-Eckwall E.C."/>
            <person name="Glasner J.D."/>
            <person name="Perna N.T."/>
        </authorList>
    </citation>
    <scope>NUCLEOTIDE SEQUENCE [LARGE SCALE GENOMIC DNA]</scope>
    <source>
        <strain evidence="3 4">ATCC 51602</strain>
    </source>
</reference>
<evidence type="ECO:0000313" key="3">
    <source>
        <dbReference type="EMBL" id="OAT29875.1"/>
    </source>
</evidence>
<evidence type="ECO:0000256" key="1">
    <source>
        <dbReference type="ARBA" id="ARBA00001946"/>
    </source>
</evidence>
<organism evidence="3 4">
    <name type="scientific">Buttiauxella ferragutiae ATCC 51602</name>
    <dbReference type="NCBI Taxonomy" id="1354252"/>
    <lineage>
        <taxon>Bacteria</taxon>
        <taxon>Pseudomonadati</taxon>
        <taxon>Pseudomonadota</taxon>
        <taxon>Gammaproteobacteria</taxon>
        <taxon>Enterobacterales</taxon>
        <taxon>Enterobacteriaceae</taxon>
        <taxon>Buttiauxella</taxon>
    </lineage>
</organism>
<dbReference type="SUPFAM" id="SSF46785">
    <property type="entry name" value="Winged helix' DNA-binding domain"/>
    <property type="match status" value="1"/>
</dbReference>
<dbReference type="InterPro" id="IPR000086">
    <property type="entry name" value="NUDIX_hydrolase_dom"/>
</dbReference>
<dbReference type="Pfam" id="PF21906">
    <property type="entry name" value="WHD_NrtR"/>
    <property type="match status" value="1"/>
</dbReference>
<dbReference type="CDD" id="cd18873">
    <property type="entry name" value="NUDIX_NadM_like"/>
    <property type="match status" value="1"/>
</dbReference>
<evidence type="ECO:0000259" key="2">
    <source>
        <dbReference type="PROSITE" id="PS51462"/>
    </source>
</evidence>
<evidence type="ECO:0000313" key="4">
    <source>
        <dbReference type="Proteomes" id="UP000078407"/>
    </source>
</evidence>
<dbReference type="EC" id="3.-.-.-" evidence="3"/>
<dbReference type="PROSITE" id="PS51462">
    <property type="entry name" value="NUDIX"/>
    <property type="match status" value="1"/>
</dbReference>
<gene>
    <name evidence="3" type="ORF">M976_01241</name>
</gene>
<name>A0ABX2WBC3_9ENTR</name>
<dbReference type="PANTHER" id="PTHR43736:SF4">
    <property type="entry name" value="SLR1690 PROTEIN"/>
    <property type="match status" value="1"/>
</dbReference>
<dbReference type="InterPro" id="IPR036388">
    <property type="entry name" value="WH-like_DNA-bd_sf"/>
</dbReference>
<dbReference type="Proteomes" id="UP000078407">
    <property type="component" value="Unassembled WGS sequence"/>
</dbReference>
<proteinExistence type="predicted"/>
<dbReference type="InterPro" id="IPR036390">
    <property type="entry name" value="WH_DNA-bd_sf"/>
</dbReference>
<dbReference type="GO" id="GO:0016787">
    <property type="term" value="F:hydrolase activity"/>
    <property type="evidence" value="ECO:0007669"/>
    <property type="project" value="UniProtKB-KW"/>
</dbReference>
<keyword evidence="3" id="KW-0378">Hydrolase</keyword>
<keyword evidence="4" id="KW-1185">Reference proteome</keyword>
<protein>
    <submittedName>
        <fullName evidence="3">Nudix family transcriptional regulator</fullName>
        <ecNumber evidence="3">3.-.-.-</ecNumber>
    </submittedName>
</protein>